<dbReference type="EMBL" id="LT629739">
    <property type="protein sequence ID" value="SDT03750.1"/>
    <property type="molecule type" value="Genomic_DNA"/>
</dbReference>
<gene>
    <name evidence="1" type="ORF">SAMN04489751_3576</name>
</gene>
<dbReference type="Proteomes" id="UP000199700">
    <property type="component" value="Chromosome"/>
</dbReference>
<sequence length="228" mass="25787">MIFRELAGEYSELVELVGNIEEPKPGTDLAPRDRMALYVRMMLERKFMVKNDRNTYIPNVVEALRKYLSDDNSIYLLDFHAWFFEGVASGRATRSSGEFNGVELDYVKTREIVTYGRLVHSDRNKLIRSRILKEMSHGLMLRQSMQVGIIIAQLRSLIDVGVESGTIPSESESLEATWLDIHNRPELYDIGIARIHGQPEEECQLTGLPCAGAPFKCPVCPRQAEGGP</sequence>
<evidence type="ECO:0000313" key="1">
    <source>
        <dbReference type="EMBL" id="SDT03750.1"/>
    </source>
</evidence>
<name>A0A1H1X3V0_BRESA</name>
<proteinExistence type="predicted"/>
<protein>
    <submittedName>
        <fullName evidence="1">Uncharacterized protein</fullName>
    </submittedName>
</protein>
<reference evidence="1" key="1">
    <citation type="submission" date="2016-10" db="EMBL/GenBank/DDBJ databases">
        <authorList>
            <person name="Varghese N."/>
            <person name="Submissions S."/>
        </authorList>
    </citation>
    <scope>NUCLEOTIDE SEQUENCE [LARGE SCALE GENOMIC DNA]</scope>
    <source>
        <strain evidence="1">DSM 22082</strain>
    </source>
</reference>
<accession>A0A1H1X3V0</accession>
<keyword evidence="2" id="KW-1185">Reference proteome</keyword>
<dbReference type="AlphaFoldDB" id="A0A1H1X3V0"/>
<evidence type="ECO:0000313" key="2">
    <source>
        <dbReference type="Proteomes" id="UP000199700"/>
    </source>
</evidence>
<organism evidence="1 2">
    <name type="scientific">Brevibacterium sandarakinum</name>
    <dbReference type="NCBI Taxonomy" id="629680"/>
    <lineage>
        <taxon>Bacteria</taxon>
        <taxon>Bacillati</taxon>
        <taxon>Actinomycetota</taxon>
        <taxon>Actinomycetes</taxon>
        <taxon>Micrococcales</taxon>
        <taxon>Brevibacteriaceae</taxon>
        <taxon>Brevibacterium</taxon>
    </lineage>
</organism>